<dbReference type="EMBL" id="JAASQJ010000004">
    <property type="protein sequence ID" value="NIJ54794.1"/>
    <property type="molecule type" value="Genomic_DNA"/>
</dbReference>
<dbReference type="Gene3D" id="3.10.620.30">
    <property type="match status" value="1"/>
</dbReference>
<organism evidence="2 3">
    <name type="scientific">Dyadobacter arcticus</name>
    <dbReference type="NCBI Taxonomy" id="1078754"/>
    <lineage>
        <taxon>Bacteria</taxon>
        <taxon>Pseudomonadati</taxon>
        <taxon>Bacteroidota</taxon>
        <taxon>Cytophagia</taxon>
        <taxon>Cytophagales</taxon>
        <taxon>Spirosomataceae</taxon>
        <taxon>Dyadobacter</taxon>
    </lineage>
</organism>
<proteinExistence type="predicted"/>
<evidence type="ECO:0000313" key="3">
    <source>
        <dbReference type="Proteomes" id="UP001179181"/>
    </source>
</evidence>
<dbReference type="PANTHER" id="PTHR33490">
    <property type="entry name" value="BLR5614 PROTEIN-RELATED"/>
    <property type="match status" value="1"/>
</dbReference>
<evidence type="ECO:0000313" key="2">
    <source>
        <dbReference type="EMBL" id="NIJ54794.1"/>
    </source>
</evidence>
<dbReference type="PANTHER" id="PTHR33490:SF1">
    <property type="entry name" value="SLL1233 PROTEIN"/>
    <property type="match status" value="1"/>
</dbReference>
<keyword evidence="3" id="KW-1185">Reference proteome</keyword>
<dbReference type="Pfam" id="PF01841">
    <property type="entry name" value="Transglut_core"/>
    <property type="match status" value="1"/>
</dbReference>
<protein>
    <submittedName>
        <fullName evidence="2">Transglutaminase-like putative cysteine protease</fullName>
    </submittedName>
</protein>
<sequence>MSFLISLYHKTCYNYDRPVFLSPHIFRLKPAAHSQAIINSYSFHVEPQEHKVHWQQDVSGNFIARVDFDRSMEEMSVEIRLDATLTPTNPFDFLIDDYALTAPFFYPPQTRNDLWPYLEITDYGFLLSSLVSRAQNLRGDTISFLVNLNNLIYKEIAYSTRMEEGVLSSEQTLQNGIGACRDSAWLQVQVLRHLGLASRFVSGYLVQILETGGTGSVDLHAWAEVYIPGAGWIGLDATSGLFASEGHIPLACSPRPKDAMPVTGTTGPTISTIHYENTVSYKVI</sequence>
<reference evidence="2 3" key="1">
    <citation type="submission" date="2020-03" db="EMBL/GenBank/DDBJ databases">
        <title>Genomic Encyclopedia of Type Strains, Phase IV (KMG-IV): sequencing the most valuable type-strain genomes for metagenomic binning, comparative biology and taxonomic classification.</title>
        <authorList>
            <person name="Goeker M."/>
        </authorList>
    </citation>
    <scope>NUCLEOTIDE SEQUENCE [LARGE SCALE GENOMIC DNA]</scope>
    <source>
        <strain evidence="2 3">DSM 102865</strain>
    </source>
</reference>
<gene>
    <name evidence="2" type="ORF">FHS68_003981</name>
</gene>
<dbReference type="SUPFAM" id="SSF54001">
    <property type="entry name" value="Cysteine proteinases"/>
    <property type="match status" value="1"/>
</dbReference>
<dbReference type="SMART" id="SM00460">
    <property type="entry name" value="TGc"/>
    <property type="match status" value="1"/>
</dbReference>
<dbReference type="InterPro" id="IPR038765">
    <property type="entry name" value="Papain-like_cys_pep_sf"/>
</dbReference>
<dbReference type="RefSeq" id="WP_167273668.1">
    <property type="nucleotide sequence ID" value="NZ_JAASQJ010000004.1"/>
</dbReference>
<dbReference type="Pfam" id="PF08379">
    <property type="entry name" value="Bact_transglu_N"/>
    <property type="match status" value="1"/>
</dbReference>
<name>A0ABX0URK9_9BACT</name>
<dbReference type="InterPro" id="IPR013589">
    <property type="entry name" value="Bac_transglu_N"/>
</dbReference>
<feature type="domain" description="Transglutaminase-like" evidence="1">
    <location>
        <begin position="172"/>
        <end position="239"/>
    </location>
</feature>
<dbReference type="InterPro" id="IPR002931">
    <property type="entry name" value="Transglutaminase-like"/>
</dbReference>
<dbReference type="Proteomes" id="UP001179181">
    <property type="component" value="Unassembled WGS sequence"/>
</dbReference>
<comment type="caution">
    <text evidence="2">The sequence shown here is derived from an EMBL/GenBank/DDBJ whole genome shotgun (WGS) entry which is preliminary data.</text>
</comment>
<evidence type="ECO:0000259" key="1">
    <source>
        <dbReference type="SMART" id="SM00460"/>
    </source>
</evidence>
<accession>A0ABX0URK9</accession>